<dbReference type="AlphaFoldDB" id="A0A167FEC1"/>
<dbReference type="OrthoDB" id="2665047at2"/>
<gene>
    <name evidence="2" type="ORF">PNBC_03365</name>
</gene>
<comment type="caution">
    <text evidence="2">The sequence shown here is derived from an EMBL/GenBank/DDBJ whole genome shotgun (WGS) entry which is preliminary data.</text>
</comment>
<accession>A0A167FEC1</accession>
<organism evidence="2 3">
    <name type="scientific">Paenibacillus crassostreae</name>
    <dbReference type="NCBI Taxonomy" id="1763538"/>
    <lineage>
        <taxon>Bacteria</taxon>
        <taxon>Bacillati</taxon>
        <taxon>Bacillota</taxon>
        <taxon>Bacilli</taxon>
        <taxon>Bacillales</taxon>
        <taxon>Paenibacillaceae</taxon>
        <taxon>Paenibacillus</taxon>
    </lineage>
</organism>
<dbReference type="InterPro" id="IPR027387">
    <property type="entry name" value="Cytb/b6-like_sf"/>
</dbReference>
<dbReference type="Proteomes" id="UP000077134">
    <property type="component" value="Unassembled WGS sequence"/>
</dbReference>
<dbReference type="KEGG" id="pcx:LPB68_00165"/>
<keyword evidence="1" id="KW-0812">Transmembrane</keyword>
<dbReference type="Gene3D" id="1.20.810.10">
    <property type="entry name" value="Cytochrome Bc1 Complex, Chain C"/>
    <property type="match status" value="1"/>
</dbReference>
<dbReference type="STRING" id="1763538.LPB68_00165"/>
<name>A0A167FEC1_9BACL</name>
<feature type="transmembrane region" description="Helical" evidence="1">
    <location>
        <begin position="7"/>
        <end position="25"/>
    </location>
</feature>
<dbReference type="EMBL" id="LSFN01000005">
    <property type="protein sequence ID" value="OAB76463.1"/>
    <property type="molecule type" value="Genomic_DNA"/>
</dbReference>
<sequence>MKVNKRLLIESIIVSILIVLVFLGWEIVRGMFLTKNYIPEIVDSYKETDYLQNEVSFGTVNRSNRITVLMGISGFLFMLITYYGIRVLLNQIIQKNKIQ</sequence>
<evidence type="ECO:0000256" key="1">
    <source>
        <dbReference type="SAM" id="Phobius"/>
    </source>
</evidence>
<protein>
    <submittedName>
        <fullName evidence="2">Uncharacterized protein</fullName>
    </submittedName>
</protein>
<proteinExistence type="predicted"/>
<dbReference type="KEGG" id="pcx:LPB68_21370"/>
<keyword evidence="1" id="KW-0472">Membrane</keyword>
<keyword evidence="3" id="KW-1185">Reference proteome</keyword>
<keyword evidence="1" id="KW-1133">Transmembrane helix</keyword>
<feature type="transmembrane region" description="Helical" evidence="1">
    <location>
        <begin position="66"/>
        <end position="89"/>
    </location>
</feature>
<dbReference type="RefSeq" id="WP_068655205.1">
    <property type="nucleotide sequence ID" value="NZ_CP017770.1"/>
</dbReference>
<reference evidence="2 3" key="1">
    <citation type="submission" date="2016-02" db="EMBL/GenBank/DDBJ databases">
        <title>Paenibacillus sp. LPB0068, isolated from Crassostrea gigas.</title>
        <authorList>
            <person name="Shin S.-K."/>
            <person name="Yi H."/>
        </authorList>
    </citation>
    <scope>NUCLEOTIDE SEQUENCE [LARGE SCALE GENOMIC DNA]</scope>
    <source>
        <strain evidence="2 3">LPB0068</strain>
    </source>
</reference>
<evidence type="ECO:0000313" key="3">
    <source>
        <dbReference type="Proteomes" id="UP000077134"/>
    </source>
</evidence>
<evidence type="ECO:0000313" key="2">
    <source>
        <dbReference type="EMBL" id="OAB76463.1"/>
    </source>
</evidence>